<dbReference type="PRINTS" id="PR00368">
    <property type="entry name" value="FADPNR"/>
</dbReference>
<evidence type="ECO:0000256" key="3">
    <source>
        <dbReference type="ARBA" id="ARBA00022827"/>
    </source>
</evidence>
<evidence type="ECO:0000256" key="1">
    <source>
        <dbReference type="ARBA" id="ARBA00007532"/>
    </source>
</evidence>
<dbReference type="InterPro" id="IPR004099">
    <property type="entry name" value="Pyr_nucl-diS_OxRdtase_dimer"/>
</dbReference>
<dbReference type="Pfam" id="PF07992">
    <property type="entry name" value="Pyr_redox_2"/>
    <property type="match status" value="1"/>
</dbReference>
<evidence type="ECO:0000256" key="2">
    <source>
        <dbReference type="ARBA" id="ARBA00022630"/>
    </source>
</evidence>
<dbReference type="PANTHER" id="PTHR43014">
    <property type="entry name" value="MERCURIC REDUCTASE"/>
    <property type="match status" value="1"/>
</dbReference>
<evidence type="ECO:0000256" key="5">
    <source>
        <dbReference type="PIRSR" id="PIRSR000350-4"/>
    </source>
</evidence>
<evidence type="ECO:0000313" key="9">
    <source>
        <dbReference type="Proteomes" id="UP000051461"/>
    </source>
</evidence>
<evidence type="ECO:0000259" key="7">
    <source>
        <dbReference type="Pfam" id="PF07992"/>
    </source>
</evidence>
<feature type="disulfide bond" description="Redox-active" evidence="5">
    <location>
        <begin position="44"/>
        <end position="49"/>
    </location>
</feature>
<dbReference type="SUPFAM" id="SSF51905">
    <property type="entry name" value="FAD/NAD(P)-binding domain"/>
    <property type="match status" value="1"/>
</dbReference>
<feature type="domain" description="Pyridine nucleotide-disulphide oxidoreductase dimerisation" evidence="6">
    <location>
        <begin position="337"/>
        <end position="436"/>
    </location>
</feature>
<dbReference type="GO" id="GO:0016491">
    <property type="term" value="F:oxidoreductase activity"/>
    <property type="evidence" value="ECO:0007669"/>
    <property type="project" value="InterPro"/>
</dbReference>
<accession>A0A0R1GZW8</accession>
<comment type="caution">
    <text evidence="8">The sequence shown here is derived from an EMBL/GenBank/DDBJ whole genome shotgun (WGS) entry which is preliminary data.</text>
</comment>
<dbReference type="InterPro" id="IPR016156">
    <property type="entry name" value="FAD/NAD-linked_Rdtase_dimer_sf"/>
</dbReference>
<dbReference type="InterPro" id="IPR023753">
    <property type="entry name" value="FAD/NAD-binding_dom"/>
</dbReference>
<keyword evidence="9" id="KW-1185">Reference proteome</keyword>
<feature type="binding site" evidence="4">
    <location>
        <position position="114"/>
    </location>
    <ligand>
        <name>FAD</name>
        <dbReference type="ChEBI" id="CHEBI:57692"/>
    </ligand>
</feature>
<proteinExistence type="inferred from homology"/>
<evidence type="ECO:0000313" key="8">
    <source>
        <dbReference type="EMBL" id="KRK39878.1"/>
    </source>
</evidence>
<reference evidence="8 9" key="1">
    <citation type="journal article" date="2015" name="Genome Announc.">
        <title>Expanding the biotechnology potential of lactobacilli through comparative genomics of 213 strains and associated genera.</title>
        <authorList>
            <person name="Sun Z."/>
            <person name="Harris H.M."/>
            <person name="McCann A."/>
            <person name="Guo C."/>
            <person name="Argimon S."/>
            <person name="Zhang W."/>
            <person name="Yang X."/>
            <person name="Jeffery I.B."/>
            <person name="Cooney J.C."/>
            <person name="Kagawa T.F."/>
            <person name="Liu W."/>
            <person name="Song Y."/>
            <person name="Salvetti E."/>
            <person name="Wrobel A."/>
            <person name="Rasinkangas P."/>
            <person name="Parkhill J."/>
            <person name="Rea M.C."/>
            <person name="O'Sullivan O."/>
            <person name="Ritari J."/>
            <person name="Douillard F.P."/>
            <person name="Paul Ross R."/>
            <person name="Yang R."/>
            <person name="Briner A.E."/>
            <person name="Felis G.E."/>
            <person name="de Vos W.M."/>
            <person name="Barrangou R."/>
            <person name="Klaenhammer T.R."/>
            <person name="Caufield P.W."/>
            <person name="Cui Y."/>
            <person name="Zhang H."/>
            <person name="O'Toole P.W."/>
        </authorList>
    </citation>
    <scope>NUCLEOTIDE SEQUENCE [LARGE SCALE GENOMIC DNA]</scope>
    <source>
        <strain evidence="8 9">DSM 20003</strain>
    </source>
</reference>
<keyword evidence="4" id="KW-0520">NAD</keyword>
<evidence type="ECO:0000259" key="6">
    <source>
        <dbReference type="Pfam" id="PF02852"/>
    </source>
</evidence>
<dbReference type="InterPro" id="IPR001100">
    <property type="entry name" value="Pyr_nuc-diS_OxRdtase"/>
</dbReference>
<organism evidence="8 9">
    <name type="scientific">Loigolactobacillus bifermentans DSM 20003</name>
    <dbReference type="NCBI Taxonomy" id="1423726"/>
    <lineage>
        <taxon>Bacteria</taxon>
        <taxon>Bacillati</taxon>
        <taxon>Bacillota</taxon>
        <taxon>Bacilli</taxon>
        <taxon>Lactobacillales</taxon>
        <taxon>Lactobacillaceae</taxon>
        <taxon>Loigolactobacillus</taxon>
    </lineage>
</organism>
<comment type="cofactor">
    <cofactor evidence="4">
        <name>FAD</name>
        <dbReference type="ChEBI" id="CHEBI:57692"/>
    </cofactor>
    <text evidence="4">Binds 1 FAD per subunit.</text>
</comment>
<dbReference type="STRING" id="1423726.FC07_GL002193"/>
<dbReference type="GO" id="GO:0000166">
    <property type="term" value="F:nucleotide binding"/>
    <property type="evidence" value="ECO:0007669"/>
    <property type="project" value="UniProtKB-KW"/>
</dbReference>
<protein>
    <submittedName>
        <fullName evidence="8">Glutathione reductase</fullName>
    </submittedName>
</protein>
<dbReference type="PIRSF" id="PIRSF000350">
    <property type="entry name" value="Mercury_reductase_MerA"/>
    <property type="match status" value="1"/>
</dbReference>
<feature type="binding site" evidence="4">
    <location>
        <position position="300"/>
    </location>
    <ligand>
        <name>FAD</name>
        <dbReference type="ChEBI" id="CHEBI:57692"/>
    </ligand>
</feature>
<sequence length="444" mass="47796">MMTDYNFDVLYLGAGHGTFDGAIPLAAAGKKVGIIESGLIGGTCPNRGCNAKITLDVPVALQRTVERMQGVVSGDLKINWPALIAQKNAVIEPLPDFIEGLLTDAGAKLIHGHGQLTDAHTVTVDGNPYTADKIVIATGLRPNHLDIPGTEFGHDSTDFMALDQLPARIGIIGSGYISMEFATIAQAAGAEVTVFMHGDKALRRFHQPFVEQLIALMTKRGITFIRNAGVSAFTKSGNTYTVEYGDNDSKTVDWILDATGRIPNIENMGLETVGITTTKHGIPVNDHLQTNVANIYASGDVVDKAQPKLTPTAIFESHYLFELLSGKTDAAIAYPAIPSTVYTSPRLAQVGVSPEDGAAAGHQLVENHLPNDWYRQIDRQTQGENVLVFDAEHHLVGASEISEQAENVINSLLPAVVFGLDQDQMWQLVHIFPSIDAATWGQLK</sequence>
<dbReference type="EMBL" id="AZDA01000033">
    <property type="protein sequence ID" value="KRK39878.1"/>
    <property type="molecule type" value="Genomic_DNA"/>
</dbReference>
<keyword evidence="4" id="KW-0547">Nucleotide-binding</keyword>
<dbReference type="PRINTS" id="PR00411">
    <property type="entry name" value="PNDRDTASEI"/>
</dbReference>
<dbReference type="OrthoDB" id="9800167at2"/>
<feature type="binding site" evidence="4">
    <location>
        <begin position="173"/>
        <end position="180"/>
    </location>
    <ligand>
        <name>NAD(+)</name>
        <dbReference type="ChEBI" id="CHEBI:57540"/>
    </ligand>
</feature>
<name>A0A0R1GZW8_9LACO</name>
<gene>
    <name evidence="8" type="ORF">FC07_GL002193</name>
</gene>
<dbReference type="PANTHER" id="PTHR43014:SF5">
    <property type="entry name" value="GLUTATHIONE REDUCTASE (NADPH)"/>
    <property type="match status" value="1"/>
</dbReference>
<dbReference type="AlphaFoldDB" id="A0A0R1GZW8"/>
<dbReference type="Pfam" id="PF02852">
    <property type="entry name" value="Pyr_redox_dim"/>
    <property type="match status" value="1"/>
</dbReference>
<keyword evidence="3 4" id="KW-0274">FAD</keyword>
<dbReference type="Proteomes" id="UP000051461">
    <property type="component" value="Unassembled WGS sequence"/>
</dbReference>
<feature type="binding site" evidence="4">
    <location>
        <position position="260"/>
    </location>
    <ligand>
        <name>NAD(+)</name>
        <dbReference type="ChEBI" id="CHEBI:57540"/>
    </ligand>
</feature>
<dbReference type="PATRIC" id="fig|1423726.3.peg.2278"/>
<keyword evidence="2" id="KW-0285">Flavoprotein</keyword>
<comment type="similarity">
    <text evidence="1">Belongs to the class-I pyridine nucleotide-disulfide oxidoreductase family.</text>
</comment>
<dbReference type="Gene3D" id="3.50.50.60">
    <property type="entry name" value="FAD/NAD(P)-binding domain"/>
    <property type="match status" value="2"/>
</dbReference>
<feature type="domain" description="FAD/NAD(P)-binding" evidence="7">
    <location>
        <begin position="8"/>
        <end position="315"/>
    </location>
</feature>
<dbReference type="Gene3D" id="3.30.390.30">
    <property type="match status" value="1"/>
</dbReference>
<dbReference type="InterPro" id="IPR036188">
    <property type="entry name" value="FAD/NAD-bd_sf"/>
</dbReference>
<dbReference type="SUPFAM" id="SSF55424">
    <property type="entry name" value="FAD/NAD-linked reductases, dimerisation (C-terminal) domain"/>
    <property type="match status" value="1"/>
</dbReference>
<evidence type="ECO:0000256" key="4">
    <source>
        <dbReference type="PIRSR" id="PIRSR000350-3"/>
    </source>
</evidence>